<evidence type="ECO:0000313" key="2">
    <source>
        <dbReference type="EMBL" id="SFB88434.1"/>
    </source>
</evidence>
<evidence type="ECO:0008006" key="4">
    <source>
        <dbReference type="Google" id="ProtNLM"/>
    </source>
</evidence>
<dbReference type="EMBL" id="FOKY01000015">
    <property type="protein sequence ID" value="SFB88434.1"/>
    <property type="molecule type" value="Genomic_DNA"/>
</dbReference>
<accession>A0A1I1EMV1</accession>
<dbReference type="RefSeq" id="WP_092319621.1">
    <property type="nucleotide sequence ID" value="NZ_FOKY01000015.1"/>
</dbReference>
<keyword evidence="3" id="KW-1185">Reference proteome</keyword>
<sequence>MTKMIPILKVGRYKDSSGRNYDITPHMLKELEETYHPNSAPLVKGHPNHDEPALGWVDQLKAEGDVLLASFSQVAESFKNEVAEGLFKNVSASFFLPFSEANPTKGQYSLRHVGALGASRPAIPGLGTLQEALAFAEQDDGLVCFSSSNQEDIEEDNMHHNNHNGKEEIMEEEIAVLQERIKRLEEENRRLISEREAQENKEQLESAIAKVQETKTLDEEGAKNLREKAMELVQLGKTPEEAVAAFAEFLPNAEPQRTNSRIAQAPVQQRHQGLAQFSEGNIPWEHTEQFADEVEKLCKGGLSRMEAYQKAKQNLSK</sequence>
<proteinExistence type="predicted"/>
<organism evidence="2 3">
    <name type="scientific">Brevinema andersonii</name>
    <dbReference type="NCBI Taxonomy" id="34097"/>
    <lineage>
        <taxon>Bacteria</taxon>
        <taxon>Pseudomonadati</taxon>
        <taxon>Spirochaetota</taxon>
        <taxon>Spirochaetia</taxon>
        <taxon>Brevinematales</taxon>
        <taxon>Brevinemataceae</taxon>
        <taxon>Brevinema</taxon>
    </lineage>
</organism>
<keyword evidence="1" id="KW-0175">Coiled coil</keyword>
<dbReference type="AlphaFoldDB" id="A0A1I1EMV1"/>
<evidence type="ECO:0000313" key="3">
    <source>
        <dbReference type="Proteomes" id="UP000240042"/>
    </source>
</evidence>
<protein>
    <recommendedName>
        <fullName evidence="4">Mu-like prophage I protein</fullName>
    </recommendedName>
</protein>
<gene>
    <name evidence="2" type="ORF">SAMN02745150_01184</name>
</gene>
<feature type="coiled-coil region" evidence="1">
    <location>
        <begin position="160"/>
        <end position="217"/>
    </location>
</feature>
<name>A0A1I1EMV1_BREAD</name>
<dbReference type="Proteomes" id="UP000240042">
    <property type="component" value="Unassembled WGS sequence"/>
</dbReference>
<evidence type="ECO:0000256" key="1">
    <source>
        <dbReference type="SAM" id="Coils"/>
    </source>
</evidence>
<dbReference type="OrthoDB" id="9816412at2"/>
<dbReference type="STRING" id="34097.SAMN02745150_01184"/>
<reference evidence="3" key="1">
    <citation type="submission" date="2016-10" db="EMBL/GenBank/DDBJ databases">
        <authorList>
            <person name="Varghese N."/>
            <person name="Submissions S."/>
        </authorList>
    </citation>
    <scope>NUCLEOTIDE SEQUENCE [LARGE SCALE GENOMIC DNA]</scope>
    <source>
        <strain evidence="3">ATCC 43811</strain>
    </source>
</reference>